<organism evidence="1 2">
    <name type="scientific">Camellia sinensis</name>
    <name type="common">Tea plant</name>
    <name type="synonym">Thea sinensis</name>
    <dbReference type="NCBI Taxonomy" id="4442"/>
    <lineage>
        <taxon>Eukaryota</taxon>
        <taxon>Viridiplantae</taxon>
        <taxon>Streptophyta</taxon>
        <taxon>Embryophyta</taxon>
        <taxon>Tracheophyta</taxon>
        <taxon>Spermatophyta</taxon>
        <taxon>Magnoliopsida</taxon>
        <taxon>eudicotyledons</taxon>
        <taxon>Gunneridae</taxon>
        <taxon>Pentapetalae</taxon>
        <taxon>asterids</taxon>
        <taxon>Ericales</taxon>
        <taxon>Theaceae</taxon>
        <taxon>Camellia</taxon>
    </lineage>
</organism>
<dbReference type="InterPro" id="IPR016135">
    <property type="entry name" value="UBQ-conjugating_enzyme/RWD"/>
</dbReference>
<sequence>MICNTGVRGLDLDDLRIDLDLSASMRVRGCAGGCGRFAFGPKYTILTLIRQVAFTLFHPFMSDYSCSQMGGRFAAGIQALLSAPNPDDPLSENIAKHWKSNDAGAVETVNNALHSSKEWTRLYATGA</sequence>
<accession>A0A7J7HBP4</accession>
<reference evidence="2" key="1">
    <citation type="journal article" date="2020" name="Nat. Commun.">
        <title>Genome assembly of wild tea tree DASZ reveals pedigree and selection history of tea varieties.</title>
        <authorList>
            <person name="Zhang W."/>
            <person name="Zhang Y."/>
            <person name="Qiu H."/>
            <person name="Guo Y."/>
            <person name="Wan H."/>
            <person name="Zhang X."/>
            <person name="Scossa F."/>
            <person name="Alseekh S."/>
            <person name="Zhang Q."/>
            <person name="Wang P."/>
            <person name="Xu L."/>
            <person name="Schmidt M.H."/>
            <person name="Jia X."/>
            <person name="Li D."/>
            <person name="Zhu A."/>
            <person name="Guo F."/>
            <person name="Chen W."/>
            <person name="Ni D."/>
            <person name="Usadel B."/>
            <person name="Fernie A.R."/>
            <person name="Wen W."/>
        </authorList>
    </citation>
    <scope>NUCLEOTIDE SEQUENCE [LARGE SCALE GENOMIC DNA]</scope>
    <source>
        <strain evidence="2">cv. G240</strain>
    </source>
</reference>
<dbReference type="EMBL" id="JACBKZ010000005">
    <property type="protein sequence ID" value="KAF5950363.1"/>
    <property type="molecule type" value="Genomic_DNA"/>
</dbReference>
<keyword evidence="2" id="KW-1185">Reference proteome</keyword>
<dbReference type="Proteomes" id="UP000593564">
    <property type="component" value="Unassembled WGS sequence"/>
</dbReference>
<reference evidence="1 2" key="2">
    <citation type="submission" date="2020-07" db="EMBL/GenBank/DDBJ databases">
        <title>Genome assembly of wild tea tree DASZ reveals pedigree and selection history of tea varieties.</title>
        <authorList>
            <person name="Zhang W."/>
        </authorList>
    </citation>
    <scope>NUCLEOTIDE SEQUENCE [LARGE SCALE GENOMIC DNA]</scope>
    <source>
        <strain evidence="2">cv. G240</strain>
        <tissue evidence="1">Leaf</tissue>
    </source>
</reference>
<gene>
    <name evidence="1" type="ORF">HYC85_012356</name>
</gene>
<evidence type="ECO:0008006" key="3">
    <source>
        <dbReference type="Google" id="ProtNLM"/>
    </source>
</evidence>
<evidence type="ECO:0000313" key="1">
    <source>
        <dbReference type="EMBL" id="KAF5950363.1"/>
    </source>
</evidence>
<name>A0A7J7HBP4_CAMSI</name>
<evidence type="ECO:0000313" key="2">
    <source>
        <dbReference type="Proteomes" id="UP000593564"/>
    </source>
</evidence>
<dbReference type="Gene3D" id="3.10.110.10">
    <property type="entry name" value="Ubiquitin Conjugating Enzyme"/>
    <property type="match status" value="1"/>
</dbReference>
<dbReference type="AlphaFoldDB" id="A0A7J7HBP4"/>
<comment type="caution">
    <text evidence="1">The sequence shown here is derived from an EMBL/GenBank/DDBJ whole genome shotgun (WGS) entry which is preliminary data.</text>
</comment>
<protein>
    <recommendedName>
        <fullName evidence="3">UBC core domain-containing protein</fullName>
    </recommendedName>
</protein>
<proteinExistence type="predicted"/>